<evidence type="ECO:0000313" key="3">
    <source>
        <dbReference type="Proteomes" id="UP001239994"/>
    </source>
</evidence>
<gene>
    <name evidence="2" type="ORF">P4O66_008463</name>
</gene>
<name>A0AAD8ZDI8_9TELE</name>
<evidence type="ECO:0000313" key="2">
    <source>
        <dbReference type="EMBL" id="KAK1797065.1"/>
    </source>
</evidence>
<reference evidence="2" key="1">
    <citation type="submission" date="2023-03" db="EMBL/GenBank/DDBJ databases">
        <title>Electrophorus voltai genome.</title>
        <authorList>
            <person name="Bian C."/>
        </authorList>
    </citation>
    <scope>NUCLEOTIDE SEQUENCE</scope>
    <source>
        <strain evidence="2">CB-2022</strain>
        <tissue evidence="2">Muscle</tissue>
    </source>
</reference>
<evidence type="ECO:0000256" key="1">
    <source>
        <dbReference type="SAM" id="MobiDB-lite"/>
    </source>
</evidence>
<sequence length="414" mass="44817">MRKATRPSFQGQFEVMEVEGLLEPTSNAHPLGYRSPWRASPRIRPPWLARCSSRSRRLGQTPGSVFSISLRSSSQVLQVSALPGGKMTLGFLEVGRDPSVQSSHPGALGAPRGVNSGTMSTGCQHPWRLAAVVQKVCGRAAGKQEDKESRYLSWGRLCLFRDTAHPVAFRGKRKQPAPKEWHHGTWVKRDEEEEEGEMRGVPSERGEIGGLRPRNLLCSQAPRIGSRKKPLRPESIKSAFEQIKDSKRSRERGGMEDNEYVCSGSTVSHEIDPSGNASKGPLGDRVQGLRGIGHGDTVDLMGMTGPSACLFSTSTLGSSTEKLIREQPRRGGAGQSLRVQLGSGKLRFDASLAAHVPATEGSAALLSPNASSSPLSQQKRTTPILIQRGDEPGVAVVNENATVTHRRGSEINEL</sequence>
<dbReference type="EMBL" id="JAROKS010000014">
    <property type="protein sequence ID" value="KAK1797065.1"/>
    <property type="molecule type" value="Genomic_DNA"/>
</dbReference>
<accession>A0AAD8ZDI8</accession>
<comment type="caution">
    <text evidence="2">The sequence shown here is derived from an EMBL/GenBank/DDBJ whole genome shotgun (WGS) entry which is preliminary data.</text>
</comment>
<feature type="region of interest" description="Disordered" evidence="1">
    <location>
        <begin position="189"/>
        <end position="257"/>
    </location>
</feature>
<keyword evidence="3" id="KW-1185">Reference proteome</keyword>
<proteinExistence type="predicted"/>
<dbReference type="AlphaFoldDB" id="A0AAD8ZDI8"/>
<feature type="region of interest" description="Disordered" evidence="1">
    <location>
        <begin position="100"/>
        <end position="119"/>
    </location>
</feature>
<feature type="compositionally biased region" description="Basic and acidic residues" evidence="1">
    <location>
        <begin position="242"/>
        <end position="255"/>
    </location>
</feature>
<protein>
    <submittedName>
        <fullName evidence="2">Uncharacterized protein</fullName>
    </submittedName>
</protein>
<organism evidence="2 3">
    <name type="scientific">Electrophorus voltai</name>
    <dbReference type="NCBI Taxonomy" id="2609070"/>
    <lineage>
        <taxon>Eukaryota</taxon>
        <taxon>Metazoa</taxon>
        <taxon>Chordata</taxon>
        <taxon>Craniata</taxon>
        <taxon>Vertebrata</taxon>
        <taxon>Euteleostomi</taxon>
        <taxon>Actinopterygii</taxon>
        <taxon>Neopterygii</taxon>
        <taxon>Teleostei</taxon>
        <taxon>Ostariophysi</taxon>
        <taxon>Gymnotiformes</taxon>
        <taxon>Gymnotoidei</taxon>
        <taxon>Gymnotidae</taxon>
        <taxon>Electrophorus</taxon>
    </lineage>
</organism>
<dbReference type="Proteomes" id="UP001239994">
    <property type="component" value="Unassembled WGS sequence"/>
</dbReference>